<comment type="caution">
    <text evidence="2">The sequence shown here is derived from an EMBL/GenBank/DDBJ whole genome shotgun (WGS) entry which is preliminary data.</text>
</comment>
<protein>
    <submittedName>
        <fullName evidence="2">G6063 protein</fullName>
    </submittedName>
</protein>
<evidence type="ECO:0000256" key="1">
    <source>
        <dbReference type="SAM" id="SignalP"/>
    </source>
</evidence>
<evidence type="ECO:0000313" key="3">
    <source>
        <dbReference type="Proteomes" id="UP001497392"/>
    </source>
</evidence>
<feature type="signal peptide" evidence="1">
    <location>
        <begin position="1"/>
        <end position="31"/>
    </location>
</feature>
<evidence type="ECO:0000313" key="2">
    <source>
        <dbReference type="EMBL" id="CAL5223531.1"/>
    </source>
</evidence>
<feature type="non-terminal residue" evidence="2">
    <location>
        <position position="1"/>
    </location>
</feature>
<reference evidence="2 3" key="1">
    <citation type="submission" date="2024-06" db="EMBL/GenBank/DDBJ databases">
        <authorList>
            <person name="Kraege A."/>
            <person name="Thomma B."/>
        </authorList>
    </citation>
    <scope>NUCLEOTIDE SEQUENCE [LARGE SCALE GENOMIC DNA]</scope>
</reference>
<gene>
    <name evidence="2" type="primary">g6063</name>
    <name evidence="2" type="ORF">VP750_LOCUS5190</name>
</gene>
<feature type="chain" id="PRO_5047356990" evidence="1">
    <location>
        <begin position="32"/>
        <end position="111"/>
    </location>
</feature>
<dbReference type="Proteomes" id="UP001497392">
    <property type="component" value="Unassembled WGS sequence"/>
</dbReference>
<sequence length="111" mass="11227">SSPGAATSFPMASTYACLLIVALCVAGSANAAVTGKPITAADIPATPSAAACKTKLDAAAAAFTAGGNSISAVKQIPGADTSNYVRFWLTTCNLPKAGPLAQQYRMHLLRR</sequence>
<dbReference type="EMBL" id="CAXHTA020000009">
    <property type="protein sequence ID" value="CAL5223531.1"/>
    <property type="molecule type" value="Genomic_DNA"/>
</dbReference>
<keyword evidence="3" id="KW-1185">Reference proteome</keyword>
<organism evidence="2 3">
    <name type="scientific">Coccomyxa viridis</name>
    <dbReference type="NCBI Taxonomy" id="1274662"/>
    <lineage>
        <taxon>Eukaryota</taxon>
        <taxon>Viridiplantae</taxon>
        <taxon>Chlorophyta</taxon>
        <taxon>core chlorophytes</taxon>
        <taxon>Trebouxiophyceae</taxon>
        <taxon>Trebouxiophyceae incertae sedis</taxon>
        <taxon>Coccomyxaceae</taxon>
        <taxon>Coccomyxa</taxon>
    </lineage>
</organism>
<keyword evidence="1" id="KW-0732">Signal</keyword>
<accession>A0ABP1FUG9</accession>
<proteinExistence type="predicted"/>
<name>A0ABP1FUG9_9CHLO</name>